<evidence type="ECO:0000256" key="11">
    <source>
        <dbReference type="RuleBase" id="RU000488"/>
    </source>
</evidence>
<reference evidence="12 13" key="1">
    <citation type="submission" date="2024-02" db="EMBL/GenBank/DDBJ databases">
        <authorList>
            <person name="Chen Y."/>
            <person name="Shah S."/>
            <person name="Dougan E. K."/>
            <person name="Thang M."/>
            <person name="Chan C."/>
        </authorList>
    </citation>
    <scope>NUCLEOTIDE SEQUENCE [LARGE SCALE GENOMIC DNA]</scope>
</reference>
<dbReference type="InterPro" id="IPR018108">
    <property type="entry name" value="MCP_transmembrane"/>
</dbReference>
<dbReference type="Proteomes" id="UP001642464">
    <property type="component" value="Unassembled WGS sequence"/>
</dbReference>
<proteinExistence type="inferred from homology"/>
<name>A0ABP0R104_9DINO</name>
<sequence>MADGSQQLSDLEIMACSGGGAACAVLLTNPLEVAKTRMQMQHELEPQAAKHERTYRSGFDCMRKTYAIEGLRGVQRGLELAIVRDGSKCFFRLGLYEPIVRRIHSGEGQAPFEKQLFAGAMSGLVSAVICNPLDITKVRIQTAGGLTSRHHDISHLTTSAVFRKVLAEEGVLGFWKGTKVNILRSISFTSVLMSVNSRVKFALSKAGVPDGFVRDATSSFIGSAIGIMFMNPLDVVRTRIYNQPLERPLYHGMLDAATKIARTEGPLAFWKGALAHYCRVGPHTVLTFVFMGKFKRLLLERRIPPE</sequence>
<comment type="similarity">
    <text evidence="2 11">Belongs to the mitochondrial carrier (TC 2.A.29) family.</text>
</comment>
<keyword evidence="3 11" id="KW-0813">Transport</keyword>
<dbReference type="PANTHER" id="PTHR45928:SF1">
    <property type="entry name" value="RE38146P"/>
    <property type="match status" value="1"/>
</dbReference>
<keyword evidence="5" id="KW-0677">Repeat</keyword>
<keyword evidence="6" id="KW-0999">Mitochondrion inner membrane</keyword>
<keyword evidence="7" id="KW-1133">Transmembrane helix</keyword>
<feature type="repeat" description="Solcar" evidence="10">
    <location>
        <begin position="10"/>
        <end position="102"/>
    </location>
</feature>
<organism evidence="12 13">
    <name type="scientific">Durusdinium trenchii</name>
    <dbReference type="NCBI Taxonomy" id="1381693"/>
    <lineage>
        <taxon>Eukaryota</taxon>
        <taxon>Sar</taxon>
        <taxon>Alveolata</taxon>
        <taxon>Dinophyceae</taxon>
        <taxon>Suessiales</taxon>
        <taxon>Symbiodiniaceae</taxon>
        <taxon>Durusdinium</taxon>
    </lineage>
</organism>
<dbReference type="InterPro" id="IPR023395">
    <property type="entry name" value="MCP_dom_sf"/>
</dbReference>
<evidence type="ECO:0000256" key="5">
    <source>
        <dbReference type="ARBA" id="ARBA00022737"/>
    </source>
</evidence>
<evidence type="ECO:0000313" key="13">
    <source>
        <dbReference type="Proteomes" id="UP001642464"/>
    </source>
</evidence>
<evidence type="ECO:0000256" key="10">
    <source>
        <dbReference type="PROSITE-ProRule" id="PRU00282"/>
    </source>
</evidence>
<evidence type="ECO:0000256" key="7">
    <source>
        <dbReference type="ARBA" id="ARBA00022989"/>
    </source>
</evidence>
<comment type="caution">
    <text evidence="12">The sequence shown here is derived from an EMBL/GenBank/DDBJ whole genome shotgun (WGS) entry which is preliminary data.</text>
</comment>
<protein>
    <submittedName>
        <fullName evidence="12">Mitochondrial oxaloacetate transport protein (Mitochondrial carrier protein PMT)</fullName>
    </submittedName>
</protein>
<keyword evidence="9 10" id="KW-0472">Membrane</keyword>
<evidence type="ECO:0000313" key="12">
    <source>
        <dbReference type="EMBL" id="CAK9094248.1"/>
    </source>
</evidence>
<accession>A0ABP0R104</accession>
<dbReference type="InterPro" id="IPR051508">
    <property type="entry name" value="Mito_Carrier_Antiporter"/>
</dbReference>
<dbReference type="PROSITE" id="PS50920">
    <property type="entry name" value="SOLCAR"/>
    <property type="match status" value="3"/>
</dbReference>
<dbReference type="SUPFAM" id="SSF103506">
    <property type="entry name" value="Mitochondrial carrier"/>
    <property type="match status" value="1"/>
</dbReference>
<dbReference type="Pfam" id="PF00153">
    <property type="entry name" value="Mito_carr"/>
    <property type="match status" value="3"/>
</dbReference>
<dbReference type="PANTHER" id="PTHR45928">
    <property type="entry name" value="RE38146P"/>
    <property type="match status" value="1"/>
</dbReference>
<feature type="repeat" description="Solcar" evidence="10">
    <location>
        <begin position="210"/>
        <end position="297"/>
    </location>
</feature>
<keyword evidence="4 10" id="KW-0812">Transmembrane</keyword>
<evidence type="ECO:0000256" key="9">
    <source>
        <dbReference type="ARBA" id="ARBA00023136"/>
    </source>
</evidence>
<evidence type="ECO:0000256" key="2">
    <source>
        <dbReference type="ARBA" id="ARBA00006375"/>
    </source>
</evidence>
<gene>
    <name evidence="12" type="ORF">SCF082_LOCUS44307</name>
</gene>
<dbReference type="Gene3D" id="1.50.40.10">
    <property type="entry name" value="Mitochondrial carrier domain"/>
    <property type="match status" value="1"/>
</dbReference>
<comment type="subcellular location">
    <subcellularLocation>
        <location evidence="1">Mitochondrion inner membrane</location>
        <topology evidence="1">Multi-pass membrane protein</topology>
    </subcellularLocation>
</comment>
<evidence type="ECO:0000256" key="1">
    <source>
        <dbReference type="ARBA" id="ARBA00004448"/>
    </source>
</evidence>
<keyword evidence="8" id="KW-0496">Mitochondrion</keyword>
<evidence type="ECO:0000256" key="8">
    <source>
        <dbReference type="ARBA" id="ARBA00023128"/>
    </source>
</evidence>
<evidence type="ECO:0000256" key="6">
    <source>
        <dbReference type="ARBA" id="ARBA00022792"/>
    </source>
</evidence>
<keyword evidence="13" id="KW-1185">Reference proteome</keyword>
<dbReference type="EMBL" id="CAXAMM010040597">
    <property type="protein sequence ID" value="CAK9094248.1"/>
    <property type="molecule type" value="Genomic_DNA"/>
</dbReference>
<evidence type="ECO:0000256" key="4">
    <source>
        <dbReference type="ARBA" id="ARBA00022692"/>
    </source>
</evidence>
<feature type="repeat" description="Solcar" evidence="10">
    <location>
        <begin position="110"/>
        <end position="202"/>
    </location>
</feature>
<evidence type="ECO:0000256" key="3">
    <source>
        <dbReference type="ARBA" id="ARBA00022448"/>
    </source>
</evidence>